<dbReference type="PANTHER" id="PTHR30620:SF123">
    <property type="entry name" value="BETA-XYLOSIDASE"/>
    <property type="match status" value="1"/>
</dbReference>
<evidence type="ECO:0000313" key="3">
    <source>
        <dbReference type="Proteomes" id="UP000255106"/>
    </source>
</evidence>
<proteinExistence type="predicted"/>
<dbReference type="Gene3D" id="3.20.20.300">
    <property type="entry name" value="Glycoside hydrolase, family 3, N-terminal domain"/>
    <property type="match status" value="1"/>
</dbReference>
<dbReference type="InterPro" id="IPR036962">
    <property type="entry name" value="Glyco_hydro_3_N_sf"/>
</dbReference>
<dbReference type="Proteomes" id="UP000255106">
    <property type="component" value="Unassembled WGS sequence"/>
</dbReference>
<accession>A0A377M4K9</accession>
<dbReference type="SUPFAM" id="SSF51445">
    <property type="entry name" value="(Trans)glycosidases"/>
    <property type="match status" value="1"/>
</dbReference>
<sequence>MPKDDCARHLAEAVERGLISMAKVDEIVGRVLTEKFRLGLFENPYADESGIDLQNETTRQVAREVATRSLTLLENNGILPLGGKPRVAVVAPRRTIRWRCSAATASRCI</sequence>
<dbReference type="InterPro" id="IPR036881">
    <property type="entry name" value="Glyco_hydro_3_C_sf"/>
</dbReference>
<evidence type="ECO:0000313" key="2">
    <source>
        <dbReference type="EMBL" id="STQ12450.1"/>
    </source>
</evidence>
<dbReference type="EC" id="3.2.1.21" evidence="2"/>
<gene>
    <name evidence="2" type="primary">bglX_8</name>
    <name evidence="2" type="ORF">NCTC10005_05240</name>
</gene>
<dbReference type="GO" id="GO:0009251">
    <property type="term" value="P:glucan catabolic process"/>
    <property type="evidence" value="ECO:0007669"/>
    <property type="project" value="TreeGrafter"/>
</dbReference>
<dbReference type="Gene3D" id="3.40.50.1700">
    <property type="entry name" value="Glycoside hydrolase family 3 C-terminal domain"/>
    <property type="match status" value="1"/>
</dbReference>
<organism evidence="2 3">
    <name type="scientific">Enterobacter cloacae</name>
    <dbReference type="NCBI Taxonomy" id="550"/>
    <lineage>
        <taxon>Bacteria</taxon>
        <taxon>Pseudomonadati</taxon>
        <taxon>Pseudomonadota</taxon>
        <taxon>Gammaproteobacteria</taxon>
        <taxon>Enterobacterales</taxon>
        <taxon>Enterobacteriaceae</taxon>
        <taxon>Enterobacter</taxon>
        <taxon>Enterobacter cloacae complex</taxon>
    </lineage>
</organism>
<reference evidence="2 3" key="1">
    <citation type="submission" date="2018-06" db="EMBL/GenBank/DDBJ databases">
        <authorList>
            <consortium name="Pathogen Informatics"/>
            <person name="Doyle S."/>
        </authorList>
    </citation>
    <scope>NUCLEOTIDE SEQUENCE [LARGE SCALE GENOMIC DNA]</scope>
    <source>
        <strain evidence="2 3">NCTC10005</strain>
    </source>
</reference>
<dbReference type="GO" id="GO:0008422">
    <property type="term" value="F:beta-glucosidase activity"/>
    <property type="evidence" value="ECO:0007669"/>
    <property type="project" value="UniProtKB-EC"/>
</dbReference>
<protein>
    <submittedName>
        <fullName evidence="2">Glycoside hydrolase family protein</fullName>
        <ecNumber evidence="2">3.2.1.21</ecNumber>
    </submittedName>
</protein>
<dbReference type="InterPro" id="IPR051915">
    <property type="entry name" value="Cellulose_Degrad_GH3"/>
</dbReference>
<name>A0A377M4K9_ENTCL</name>
<dbReference type="InterPro" id="IPR017853">
    <property type="entry name" value="GH"/>
</dbReference>
<dbReference type="AlphaFoldDB" id="A0A377M4K9"/>
<keyword evidence="2" id="KW-0326">Glycosidase</keyword>
<dbReference type="EMBL" id="UGJB01000004">
    <property type="protein sequence ID" value="STQ12450.1"/>
    <property type="molecule type" value="Genomic_DNA"/>
</dbReference>
<dbReference type="PANTHER" id="PTHR30620">
    <property type="entry name" value="PERIPLASMIC BETA-GLUCOSIDASE-RELATED"/>
    <property type="match status" value="1"/>
</dbReference>
<keyword evidence="1 2" id="KW-0378">Hydrolase</keyword>
<evidence type="ECO:0000256" key="1">
    <source>
        <dbReference type="ARBA" id="ARBA00022801"/>
    </source>
</evidence>